<accession>A0A137RGD2</accession>
<gene>
    <name evidence="1" type="ORF">LS48_10665</name>
</gene>
<dbReference type="Proteomes" id="UP000070138">
    <property type="component" value="Unassembled WGS sequence"/>
</dbReference>
<dbReference type="STRING" id="1548749.LS48_10665"/>
<sequence>MLKIFLNKILAVWINFQKVKSAINYRLCTEIFKKLVNNCGEYNITCKPYQNIQKYVKLLGCTVKQKVKS</sequence>
<evidence type="ECO:0000313" key="2">
    <source>
        <dbReference type="Proteomes" id="UP000070138"/>
    </source>
</evidence>
<evidence type="ECO:0000313" key="1">
    <source>
        <dbReference type="EMBL" id="KXN98543.1"/>
    </source>
</evidence>
<reference evidence="2" key="1">
    <citation type="submission" date="2014-10" db="EMBL/GenBank/DDBJ databases">
        <title>Genome sequencing of Vitellibacter sp. D-24.</title>
        <authorList>
            <person name="Thevarajoo S."/>
            <person name="Selvaratnam C."/>
            <person name="Goh K.M."/>
            <person name="Chong C.S."/>
        </authorList>
    </citation>
    <scope>NUCLEOTIDE SEQUENCE [LARGE SCALE GENOMIC DNA]</scope>
    <source>
        <strain evidence="2">D-24</strain>
    </source>
</reference>
<organism evidence="1 2">
    <name type="scientific">Aequorivita aquimaris</name>
    <dbReference type="NCBI Taxonomy" id="1548749"/>
    <lineage>
        <taxon>Bacteria</taxon>
        <taxon>Pseudomonadati</taxon>
        <taxon>Bacteroidota</taxon>
        <taxon>Flavobacteriia</taxon>
        <taxon>Flavobacteriales</taxon>
        <taxon>Flavobacteriaceae</taxon>
        <taxon>Aequorivita</taxon>
    </lineage>
</organism>
<dbReference type="EMBL" id="JRWG01000006">
    <property type="protein sequence ID" value="KXN98543.1"/>
    <property type="molecule type" value="Genomic_DNA"/>
</dbReference>
<keyword evidence="2" id="KW-1185">Reference proteome</keyword>
<proteinExistence type="predicted"/>
<comment type="caution">
    <text evidence="1">The sequence shown here is derived from an EMBL/GenBank/DDBJ whole genome shotgun (WGS) entry which is preliminary data.</text>
</comment>
<dbReference type="AlphaFoldDB" id="A0A137RGD2"/>
<name>A0A137RGD2_9FLAO</name>
<reference evidence="1 2" key="2">
    <citation type="journal article" date="2016" name="Int. J. Syst. Evol. Microbiol.">
        <title>Vitellibacter aquimaris sp. nov., a marine bacterium isolated from seawater.</title>
        <authorList>
            <person name="Thevarajoo S."/>
            <person name="Selvaratnam C."/>
            <person name="Goh K.M."/>
            <person name="Hong K.W."/>
            <person name="Chan X.Y."/>
            <person name="Chan K.G."/>
            <person name="Chong C.S."/>
        </authorList>
    </citation>
    <scope>NUCLEOTIDE SEQUENCE [LARGE SCALE GENOMIC DNA]</scope>
    <source>
        <strain evidence="1 2">D-24</strain>
    </source>
</reference>
<protein>
    <submittedName>
        <fullName evidence="1">Uncharacterized protein</fullName>
    </submittedName>
</protein>